<keyword evidence="5" id="KW-0645">Protease</keyword>
<dbReference type="PANTHER" id="PTHR11638">
    <property type="entry name" value="ATP-DEPENDENT CLP PROTEASE"/>
    <property type="match status" value="1"/>
</dbReference>
<dbReference type="PANTHER" id="PTHR11638:SF18">
    <property type="entry name" value="HEAT SHOCK PROTEIN 104"/>
    <property type="match status" value="1"/>
</dbReference>
<dbReference type="Gene3D" id="1.10.8.60">
    <property type="match status" value="1"/>
</dbReference>
<dbReference type="GO" id="GO:0016887">
    <property type="term" value="F:ATP hydrolysis activity"/>
    <property type="evidence" value="ECO:0007669"/>
    <property type="project" value="TreeGrafter"/>
</dbReference>
<reference evidence="5" key="1">
    <citation type="submission" date="2017-02" db="EMBL/GenBank/DDBJ databases">
        <title>Delving into the versatile metabolic prowess of the omnipresent phylum Bacteroidetes.</title>
        <authorList>
            <person name="Nobu M.K."/>
            <person name="Mei R."/>
            <person name="Narihiro T."/>
            <person name="Kuroda K."/>
            <person name="Liu W.-T."/>
        </authorList>
    </citation>
    <scope>NUCLEOTIDE SEQUENCE</scope>
    <source>
        <strain evidence="5">ADurb.Bin160</strain>
    </source>
</reference>
<feature type="domain" description="UVR" evidence="4">
    <location>
        <begin position="83"/>
        <end position="118"/>
    </location>
</feature>
<keyword evidence="3" id="KW-0175">Coiled coil</keyword>
<comment type="caution">
    <text evidence="5">The sequence shown here is derived from an EMBL/GenBank/DDBJ whole genome shotgun (WGS) entry which is preliminary data.</text>
</comment>
<keyword evidence="1" id="KW-0547">Nucleotide-binding</keyword>
<dbReference type="Proteomes" id="UP000485621">
    <property type="component" value="Unassembled WGS sequence"/>
</dbReference>
<accession>A0A1V5ZR98</accession>
<gene>
    <name evidence="5" type="primary">clpC</name>
    <name evidence="5" type="ORF">BWY04_00027</name>
</gene>
<sequence length="172" mass="19726">MIVNEPDGQTAIQIMEGLKQTYEDFHGVSISNSAIKASVKLTKRYMLNKYLPDKALDIIDEACARKSTMQYKLENDEEYKKIEKKIDKIKDEIEVAIENQDYFKAAELKEKEEELKNDILKIRNNKNIPSHLRPTIEKEDIGNVLADKTGIPANVVNQSEIEKLKMLADSLK</sequence>
<protein>
    <submittedName>
        <fullName evidence="5">ATP-dependent Clp protease ATP-binding subunit ClpC</fullName>
    </submittedName>
</protein>
<dbReference type="GO" id="GO:0008233">
    <property type="term" value="F:peptidase activity"/>
    <property type="evidence" value="ECO:0007669"/>
    <property type="project" value="UniProtKB-KW"/>
</dbReference>
<proteinExistence type="predicted"/>
<dbReference type="GO" id="GO:0005524">
    <property type="term" value="F:ATP binding"/>
    <property type="evidence" value="ECO:0007669"/>
    <property type="project" value="UniProtKB-KW"/>
</dbReference>
<evidence type="ECO:0000259" key="4">
    <source>
        <dbReference type="PROSITE" id="PS50151"/>
    </source>
</evidence>
<dbReference type="Gene3D" id="4.10.860.10">
    <property type="entry name" value="UVR domain"/>
    <property type="match status" value="1"/>
</dbReference>
<evidence type="ECO:0000313" key="5">
    <source>
        <dbReference type="EMBL" id="OQB42591.1"/>
    </source>
</evidence>
<dbReference type="InterPro" id="IPR050130">
    <property type="entry name" value="ClpA_ClpB"/>
</dbReference>
<keyword evidence="5" id="KW-0378">Hydrolase</keyword>
<name>A0A1V5ZR98_9BACT</name>
<organism evidence="5">
    <name type="scientific">candidate division CPR1 bacterium ADurb.Bin160</name>
    <dbReference type="NCBI Taxonomy" id="1852826"/>
    <lineage>
        <taxon>Bacteria</taxon>
        <taxon>candidate division CPR1</taxon>
    </lineage>
</organism>
<dbReference type="Pfam" id="PF17871">
    <property type="entry name" value="AAA_lid_9"/>
    <property type="match status" value="1"/>
</dbReference>
<dbReference type="PROSITE" id="PS50151">
    <property type="entry name" value="UVR"/>
    <property type="match status" value="1"/>
</dbReference>
<dbReference type="GO" id="GO:0005737">
    <property type="term" value="C:cytoplasm"/>
    <property type="evidence" value="ECO:0007669"/>
    <property type="project" value="TreeGrafter"/>
</dbReference>
<dbReference type="SUPFAM" id="SSF52540">
    <property type="entry name" value="P-loop containing nucleoside triphosphate hydrolases"/>
    <property type="match status" value="1"/>
</dbReference>
<dbReference type="GO" id="GO:0034605">
    <property type="term" value="P:cellular response to heat"/>
    <property type="evidence" value="ECO:0007669"/>
    <property type="project" value="TreeGrafter"/>
</dbReference>
<dbReference type="InterPro" id="IPR041546">
    <property type="entry name" value="ClpA/ClpB_AAA_lid"/>
</dbReference>
<feature type="coiled-coil region" evidence="3">
    <location>
        <begin position="72"/>
        <end position="125"/>
    </location>
</feature>
<keyword evidence="2 5" id="KW-0067">ATP-binding</keyword>
<dbReference type="InterPro" id="IPR027417">
    <property type="entry name" value="P-loop_NTPase"/>
</dbReference>
<dbReference type="InterPro" id="IPR001943">
    <property type="entry name" value="UVR_dom"/>
</dbReference>
<dbReference type="AlphaFoldDB" id="A0A1V5ZR98"/>
<dbReference type="GO" id="GO:0006508">
    <property type="term" value="P:proteolysis"/>
    <property type="evidence" value="ECO:0007669"/>
    <property type="project" value="UniProtKB-KW"/>
</dbReference>
<evidence type="ECO:0000256" key="1">
    <source>
        <dbReference type="ARBA" id="ARBA00022741"/>
    </source>
</evidence>
<evidence type="ECO:0000256" key="3">
    <source>
        <dbReference type="SAM" id="Coils"/>
    </source>
</evidence>
<evidence type="ECO:0000256" key="2">
    <source>
        <dbReference type="ARBA" id="ARBA00022840"/>
    </source>
</evidence>
<dbReference type="EMBL" id="MWDB01000001">
    <property type="protein sequence ID" value="OQB42591.1"/>
    <property type="molecule type" value="Genomic_DNA"/>
</dbReference>